<evidence type="ECO:0000313" key="1">
    <source>
        <dbReference type="EMBL" id="CDW22712.1"/>
    </source>
</evidence>
<dbReference type="AlphaFoldDB" id="A0A0K2TAW3"/>
<sequence length="22" mass="2504">MSSFRLALKLLPMTLNKANEIL</sequence>
<accession>A0A0K2TAW3</accession>
<name>A0A0K2TAW3_LEPSM</name>
<protein>
    <submittedName>
        <fullName evidence="1">Uncharacterized protein</fullName>
    </submittedName>
</protein>
<proteinExistence type="predicted"/>
<organism evidence="1">
    <name type="scientific">Lepeophtheirus salmonis</name>
    <name type="common">Salmon louse</name>
    <name type="synonym">Caligus salmonis</name>
    <dbReference type="NCBI Taxonomy" id="72036"/>
    <lineage>
        <taxon>Eukaryota</taxon>
        <taxon>Metazoa</taxon>
        <taxon>Ecdysozoa</taxon>
        <taxon>Arthropoda</taxon>
        <taxon>Crustacea</taxon>
        <taxon>Multicrustacea</taxon>
        <taxon>Hexanauplia</taxon>
        <taxon>Copepoda</taxon>
        <taxon>Siphonostomatoida</taxon>
        <taxon>Caligidae</taxon>
        <taxon>Lepeophtheirus</taxon>
    </lineage>
</organism>
<dbReference type="EMBL" id="HACA01005351">
    <property type="protein sequence ID" value="CDW22712.1"/>
    <property type="molecule type" value="Transcribed_RNA"/>
</dbReference>
<reference evidence="1" key="1">
    <citation type="submission" date="2014-05" db="EMBL/GenBank/DDBJ databases">
        <authorList>
            <person name="Chronopoulou M."/>
        </authorList>
    </citation>
    <scope>NUCLEOTIDE SEQUENCE</scope>
    <source>
        <tissue evidence="1">Whole organism</tissue>
    </source>
</reference>